<evidence type="ECO:0000313" key="2">
    <source>
        <dbReference type="Proteomes" id="UP000050863"/>
    </source>
</evidence>
<accession>A0A0R3M314</accession>
<keyword evidence="2" id="KW-1185">Reference proteome</keyword>
<reference evidence="1 2" key="1">
    <citation type="submission" date="2014-03" db="EMBL/GenBank/DDBJ databases">
        <title>Bradyrhizobium valentinum sp. nov., isolated from effective nodules of Lupinus mariae-josephae, a lupine endemic of basic-lime soils in Eastern Spain.</title>
        <authorList>
            <person name="Duran D."/>
            <person name="Rey L."/>
            <person name="Navarro A."/>
            <person name="Busquets A."/>
            <person name="Imperial J."/>
            <person name="Ruiz-Argueso T."/>
        </authorList>
    </citation>
    <scope>NUCLEOTIDE SEQUENCE [LARGE SCALE GENOMIC DNA]</scope>
    <source>
        <strain evidence="1 2">PAC68</strain>
    </source>
</reference>
<dbReference type="Proteomes" id="UP000050863">
    <property type="component" value="Unassembled WGS sequence"/>
</dbReference>
<proteinExistence type="predicted"/>
<dbReference type="AlphaFoldDB" id="A0A0R3M314"/>
<evidence type="ECO:0000313" key="1">
    <source>
        <dbReference type="EMBL" id="KRR14644.1"/>
    </source>
</evidence>
<name>A0A0R3M314_9BRAD</name>
<dbReference type="EMBL" id="LLXZ01000012">
    <property type="protein sequence ID" value="KRR14644.1"/>
    <property type="molecule type" value="Genomic_DNA"/>
</dbReference>
<protein>
    <submittedName>
        <fullName evidence="1">Uncharacterized protein</fullName>
    </submittedName>
</protein>
<gene>
    <name evidence="1" type="ORF">CQ12_10975</name>
</gene>
<organism evidence="1 2">
    <name type="scientific">Bradyrhizobium jicamae</name>
    <dbReference type="NCBI Taxonomy" id="280332"/>
    <lineage>
        <taxon>Bacteria</taxon>
        <taxon>Pseudomonadati</taxon>
        <taxon>Pseudomonadota</taxon>
        <taxon>Alphaproteobacteria</taxon>
        <taxon>Hyphomicrobiales</taxon>
        <taxon>Nitrobacteraceae</taxon>
        <taxon>Bradyrhizobium</taxon>
    </lineage>
</organism>
<comment type="caution">
    <text evidence="1">The sequence shown here is derived from an EMBL/GenBank/DDBJ whole genome shotgun (WGS) entry which is preliminary data.</text>
</comment>
<sequence length="125" mass="14093">MYFALATYFERSYHVSRPSGKVVLSLTPPFLRESGFAYRGALLLEDRRTLANIPSDDPNNAEDTSSPIQIWEDQALLGPGHSSFEAISKSGRGHFAHWTGRGIFFSTSDNTDPNENRRRYWAVVP</sequence>